<keyword evidence="3 9" id="KW-0547">Nucleotide-binding</keyword>
<evidence type="ECO:0000259" key="12">
    <source>
        <dbReference type="SMART" id="SM00963"/>
    </source>
</evidence>
<dbReference type="GO" id="GO:0005525">
    <property type="term" value="F:GTP binding"/>
    <property type="evidence" value="ECO:0007669"/>
    <property type="project" value="UniProtKB-UniRule"/>
</dbReference>
<dbReference type="PANTHER" id="PTHR43134">
    <property type="entry name" value="SIGNAL RECOGNITION PARTICLE RECEPTOR SUBUNIT ALPHA"/>
    <property type="match status" value="1"/>
</dbReference>
<dbReference type="NCBIfam" id="TIGR00064">
    <property type="entry name" value="ftsY"/>
    <property type="match status" value="1"/>
</dbReference>
<accession>A0A449AZL7</accession>
<comment type="catalytic activity">
    <reaction evidence="8 9">
        <text>GTP + H2O = GDP + phosphate + H(+)</text>
        <dbReference type="Rhea" id="RHEA:19669"/>
        <dbReference type="ChEBI" id="CHEBI:15377"/>
        <dbReference type="ChEBI" id="CHEBI:15378"/>
        <dbReference type="ChEBI" id="CHEBI:37565"/>
        <dbReference type="ChEBI" id="CHEBI:43474"/>
        <dbReference type="ChEBI" id="CHEBI:58189"/>
        <dbReference type="EC" id="3.6.5.4"/>
    </reaction>
</comment>
<evidence type="ECO:0000256" key="7">
    <source>
        <dbReference type="ARBA" id="ARBA00023170"/>
    </source>
</evidence>
<dbReference type="FunFam" id="3.40.50.300:FF:000053">
    <property type="entry name" value="Signal recognition particle receptor FtsY"/>
    <property type="match status" value="1"/>
</dbReference>
<dbReference type="Pfam" id="PF02881">
    <property type="entry name" value="SRP54_N"/>
    <property type="match status" value="1"/>
</dbReference>
<dbReference type="GO" id="GO:0005737">
    <property type="term" value="C:cytoplasm"/>
    <property type="evidence" value="ECO:0007669"/>
    <property type="project" value="UniProtKB-SubCell"/>
</dbReference>
<dbReference type="HAMAP" id="MF_00920">
    <property type="entry name" value="FtsY"/>
    <property type="match status" value="1"/>
</dbReference>
<keyword evidence="5 9" id="KW-0342">GTP-binding</keyword>
<dbReference type="InterPro" id="IPR003593">
    <property type="entry name" value="AAA+_ATPase"/>
</dbReference>
<dbReference type="InterPro" id="IPR004390">
    <property type="entry name" value="SR_rcpt_FtsY"/>
</dbReference>
<sequence>MKFFKKLIDKVFKKDKDIEVLEKEFEKEKQKEIINSDKFQKYQTGLTNSSNFGKKLLEIQNAHNQIDEDFFEDLEELLIISDINASLVDLIIEKIKMEVKTNNIDDPKLIGEIVADQMFVIYANNSIINTNLNFANDRTNVFIFVGVNGSGKTTSIAKIANKYIKEGKKVLIAAADTFRAGAVNQLGVWAERIGAEIVKPKTEGQDPSAVIYQAMEKGTTEKYDLIIIDTAGRLQNKVNLMKELEKMVGVIRKFIPDAPHESLLVLDATTGQNGLMQAKSFGEIAKLTGIILTKMDGTSKGGIVLSIKDEYNLDVKYIGLGEKLDDLQEFDLDLFIYHMTKDLINHE</sequence>
<dbReference type="RefSeq" id="WP_119572273.1">
    <property type="nucleotide sequence ID" value="NZ_LR215031.1"/>
</dbReference>
<evidence type="ECO:0000313" key="14">
    <source>
        <dbReference type="Proteomes" id="UP000289862"/>
    </source>
</evidence>
<comment type="subcellular location">
    <subcellularLocation>
        <location evidence="9">Cell membrane</location>
        <topology evidence="9">Peripheral membrane protein</topology>
        <orientation evidence="9">Cytoplasmic side</orientation>
    </subcellularLocation>
    <subcellularLocation>
        <location evidence="9">Cytoplasm</location>
    </subcellularLocation>
</comment>
<comment type="similarity">
    <text evidence="9">Belongs to the GTP-binding SRP family. FtsY subfamily.</text>
</comment>
<dbReference type="Gene3D" id="1.20.120.140">
    <property type="entry name" value="Signal recognition particle SRP54, nucleotide-binding domain"/>
    <property type="match status" value="1"/>
</dbReference>
<evidence type="ECO:0000256" key="8">
    <source>
        <dbReference type="ARBA" id="ARBA00048027"/>
    </source>
</evidence>
<dbReference type="InterPro" id="IPR042101">
    <property type="entry name" value="SRP54_N_sf"/>
</dbReference>
<feature type="domain" description="SRP54-type proteins GTP-binding" evidence="11">
    <location>
        <begin position="139"/>
        <end position="341"/>
    </location>
</feature>
<evidence type="ECO:0000256" key="5">
    <source>
        <dbReference type="ARBA" id="ARBA00023134"/>
    </source>
</evidence>
<dbReference type="InterPro" id="IPR000897">
    <property type="entry name" value="SRP54_GTPase_dom"/>
</dbReference>
<keyword evidence="2 9" id="KW-0963">Cytoplasm</keyword>
<dbReference type="GO" id="GO:0003924">
    <property type="term" value="F:GTPase activity"/>
    <property type="evidence" value="ECO:0007669"/>
    <property type="project" value="UniProtKB-UniRule"/>
</dbReference>
<evidence type="ECO:0000256" key="9">
    <source>
        <dbReference type="HAMAP-Rule" id="MF_00920"/>
    </source>
</evidence>
<evidence type="ECO:0000256" key="6">
    <source>
        <dbReference type="ARBA" id="ARBA00023136"/>
    </source>
</evidence>
<evidence type="ECO:0000256" key="1">
    <source>
        <dbReference type="ARBA" id="ARBA00022475"/>
    </source>
</evidence>
<keyword evidence="7 9" id="KW-0675">Receptor</keyword>
<feature type="binding site" evidence="9">
    <location>
        <begin position="229"/>
        <end position="233"/>
    </location>
    <ligand>
        <name>GTP</name>
        <dbReference type="ChEBI" id="CHEBI:37565"/>
    </ligand>
</feature>
<dbReference type="KEGG" id="mgal:NCTC10186_00411"/>
<reference evidence="13 14" key="1">
    <citation type="submission" date="2019-01" db="EMBL/GenBank/DDBJ databases">
        <authorList>
            <consortium name="Pathogen Informatics"/>
        </authorList>
    </citation>
    <scope>NUCLEOTIDE SEQUENCE [LARGE SCALE GENOMIC DNA]</scope>
    <source>
        <strain evidence="13 14">NCTC10186</strain>
    </source>
</reference>
<dbReference type="Proteomes" id="UP000289862">
    <property type="component" value="Chromosome"/>
</dbReference>
<dbReference type="Gene3D" id="3.40.50.300">
    <property type="entry name" value="P-loop containing nucleotide triphosphate hydrolases"/>
    <property type="match status" value="1"/>
</dbReference>
<dbReference type="GO" id="GO:0006614">
    <property type="term" value="P:SRP-dependent cotranslational protein targeting to membrane"/>
    <property type="evidence" value="ECO:0007669"/>
    <property type="project" value="InterPro"/>
</dbReference>
<dbReference type="InterPro" id="IPR013822">
    <property type="entry name" value="Signal_recog_particl_SRP54_hlx"/>
</dbReference>
<dbReference type="AlphaFoldDB" id="A0A449AZL7"/>
<dbReference type="SMART" id="SM00963">
    <property type="entry name" value="SRP54_N"/>
    <property type="match status" value="1"/>
</dbReference>
<feature type="domain" description="AAA+ ATPase" evidence="10">
    <location>
        <begin position="138"/>
        <end position="319"/>
    </location>
</feature>
<keyword evidence="4 9" id="KW-0378">Hydrolase</keyword>
<dbReference type="PANTHER" id="PTHR43134:SF1">
    <property type="entry name" value="SIGNAL RECOGNITION PARTICLE RECEPTOR SUBUNIT ALPHA"/>
    <property type="match status" value="1"/>
</dbReference>
<evidence type="ECO:0000256" key="2">
    <source>
        <dbReference type="ARBA" id="ARBA00022490"/>
    </source>
</evidence>
<feature type="binding site" evidence="9">
    <location>
        <begin position="293"/>
        <end position="296"/>
    </location>
    <ligand>
        <name>GTP</name>
        <dbReference type="ChEBI" id="CHEBI:37565"/>
    </ligand>
</feature>
<dbReference type="Pfam" id="PF00448">
    <property type="entry name" value="SRP54"/>
    <property type="match status" value="1"/>
</dbReference>
<dbReference type="GO" id="GO:0005886">
    <property type="term" value="C:plasma membrane"/>
    <property type="evidence" value="ECO:0007669"/>
    <property type="project" value="UniProtKB-SubCell"/>
</dbReference>
<dbReference type="SUPFAM" id="SSF47364">
    <property type="entry name" value="Domain of the SRP/SRP receptor G-proteins"/>
    <property type="match status" value="1"/>
</dbReference>
<dbReference type="InterPro" id="IPR036225">
    <property type="entry name" value="SRP/SRP_N"/>
</dbReference>
<comment type="function">
    <text evidence="9">Involved in targeting and insertion of nascent membrane proteins into the cytoplasmic membrane. Acts as a receptor for the complex formed by the signal recognition particle (SRP) and the ribosome-nascent chain (RNC).</text>
</comment>
<dbReference type="InterPro" id="IPR027417">
    <property type="entry name" value="P-loop_NTPase"/>
</dbReference>
<dbReference type="GO" id="GO:0005047">
    <property type="term" value="F:signal recognition particle binding"/>
    <property type="evidence" value="ECO:0007669"/>
    <property type="project" value="TreeGrafter"/>
</dbReference>
<evidence type="ECO:0000313" key="13">
    <source>
        <dbReference type="EMBL" id="VEU72925.1"/>
    </source>
</evidence>
<evidence type="ECO:0000259" key="11">
    <source>
        <dbReference type="SMART" id="SM00962"/>
    </source>
</evidence>
<keyword evidence="14" id="KW-1185">Reference proteome</keyword>
<evidence type="ECO:0000256" key="3">
    <source>
        <dbReference type="ARBA" id="ARBA00022741"/>
    </source>
</evidence>
<feature type="binding site" evidence="9">
    <location>
        <begin position="146"/>
        <end position="153"/>
    </location>
    <ligand>
        <name>GTP</name>
        <dbReference type="ChEBI" id="CHEBI:37565"/>
    </ligand>
</feature>
<dbReference type="SUPFAM" id="SSF52540">
    <property type="entry name" value="P-loop containing nucleoside triphosphate hydrolases"/>
    <property type="match status" value="1"/>
</dbReference>
<dbReference type="SMART" id="SM00382">
    <property type="entry name" value="AAA"/>
    <property type="match status" value="1"/>
</dbReference>
<feature type="domain" description="Signal recognition particle SRP54 helical bundle" evidence="12">
    <location>
        <begin position="42"/>
        <end position="122"/>
    </location>
</feature>
<comment type="subunit">
    <text evidence="9">Part of the signal recognition particle protein translocation system, which is composed of SRP and FtsY.</text>
</comment>
<dbReference type="CDD" id="cd17874">
    <property type="entry name" value="FtsY"/>
    <property type="match status" value="1"/>
</dbReference>
<organism evidence="13 14">
    <name type="scientific">Mycoplasmopsis gallopavonis</name>
    <dbReference type="NCBI Taxonomy" id="76629"/>
    <lineage>
        <taxon>Bacteria</taxon>
        <taxon>Bacillati</taxon>
        <taxon>Mycoplasmatota</taxon>
        <taxon>Mycoplasmoidales</taxon>
        <taxon>Metamycoplasmataceae</taxon>
        <taxon>Mycoplasmopsis</taxon>
    </lineage>
</organism>
<keyword evidence="1 9" id="KW-1003">Cell membrane</keyword>
<protein>
    <recommendedName>
        <fullName evidence="9">Signal recognition particle receptor FtsY</fullName>
        <shortName evidence="9">SRP receptor</shortName>
        <ecNumber evidence="9">3.6.5.4</ecNumber>
    </recommendedName>
</protein>
<keyword evidence="6 9" id="KW-0472">Membrane</keyword>
<dbReference type="OrthoDB" id="9804720at2"/>
<name>A0A449AZL7_9BACT</name>
<proteinExistence type="inferred from homology"/>
<evidence type="ECO:0000259" key="10">
    <source>
        <dbReference type="SMART" id="SM00382"/>
    </source>
</evidence>
<dbReference type="EC" id="3.6.5.4" evidence="9"/>
<dbReference type="EMBL" id="LR215031">
    <property type="protein sequence ID" value="VEU72925.1"/>
    <property type="molecule type" value="Genomic_DNA"/>
</dbReference>
<evidence type="ECO:0000256" key="4">
    <source>
        <dbReference type="ARBA" id="ARBA00022801"/>
    </source>
</evidence>
<gene>
    <name evidence="9 13" type="primary">ftsY</name>
    <name evidence="13" type="ORF">NCTC10186_00411</name>
</gene>
<dbReference type="SMART" id="SM00962">
    <property type="entry name" value="SRP54"/>
    <property type="match status" value="1"/>
</dbReference>